<dbReference type="Pfam" id="PF03466">
    <property type="entry name" value="LysR_substrate"/>
    <property type="match status" value="1"/>
</dbReference>
<dbReference type="Gene3D" id="3.40.190.10">
    <property type="entry name" value="Periplasmic binding protein-like II"/>
    <property type="match status" value="2"/>
</dbReference>
<dbReference type="GO" id="GO:0003700">
    <property type="term" value="F:DNA-binding transcription factor activity"/>
    <property type="evidence" value="ECO:0007669"/>
    <property type="project" value="InterPro"/>
</dbReference>
<dbReference type="RefSeq" id="WP_037303074.1">
    <property type="nucleotide sequence ID" value="NZ_BSKQ01000001.1"/>
</dbReference>
<feature type="domain" description="HTH lysR-type" evidence="5">
    <location>
        <begin position="1"/>
        <end position="60"/>
    </location>
</feature>
<evidence type="ECO:0000256" key="2">
    <source>
        <dbReference type="ARBA" id="ARBA00023015"/>
    </source>
</evidence>
<protein>
    <submittedName>
        <fullName evidence="6">HTH-type transcriptional regulator GltC</fullName>
    </submittedName>
</protein>
<dbReference type="PRINTS" id="PR00039">
    <property type="entry name" value="HTHLYSR"/>
</dbReference>
<dbReference type="Proteomes" id="UP000043764">
    <property type="component" value="Unassembled WGS sequence"/>
</dbReference>
<evidence type="ECO:0000256" key="4">
    <source>
        <dbReference type="ARBA" id="ARBA00023163"/>
    </source>
</evidence>
<organism evidence="6 7">
    <name type="scientific">Phaeobacter italicus</name>
    <dbReference type="NCBI Taxonomy" id="481446"/>
    <lineage>
        <taxon>Bacteria</taxon>
        <taxon>Pseudomonadati</taxon>
        <taxon>Pseudomonadota</taxon>
        <taxon>Alphaproteobacteria</taxon>
        <taxon>Rhodobacterales</taxon>
        <taxon>Roseobacteraceae</taxon>
        <taxon>Phaeobacter</taxon>
    </lineage>
</organism>
<dbReference type="OrthoDB" id="8479870at2"/>
<keyword evidence="7" id="KW-1185">Reference proteome</keyword>
<dbReference type="Gene3D" id="1.10.10.10">
    <property type="entry name" value="Winged helix-like DNA-binding domain superfamily/Winged helix DNA-binding domain"/>
    <property type="match status" value="1"/>
</dbReference>
<evidence type="ECO:0000256" key="3">
    <source>
        <dbReference type="ARBA" id="ARBA00023125"/>
    </source>
</evidence>
<dbReference type="AlphaFoldDB" id="A0A0H5DIY9"/>
<keyword evidence="3" id="KW-0238">DNA-binding</keyword>
<keyword evidence="4" id="KW-0804">Transcription</keyword>
<evidence type="ECO:0000313" key="6">
    <source>
        <dbReference type="EMBL" id="CRL12150.1"/>
    </source>
</evidence>
<dbReference type="Pfam" id="PF00126">
    <property type="entry name" value="HTH_1"/>
    <property type="match status" value="1"/>
</dbReference>
<sequence>MNLSIRQLQAFREVMRSGSVSEAARILGRTQPAISALIANLEAELEIALFLRQRGKMVPTPEAQYFLGEAEAILERLSLSTRTMREIGALTKGRLNIACMPAAANLLMPQLLGEFLQDKPDVRASLMMRASPVIEEWVASQQYDIGLGETPKPSAAIRTVDFRMECVCALPAGDPLAAKDQIEARDLSGKPMAALQEGHPNLIATLAAFDQQKSRFEHRFELRTFHPALTLVERDLCYCICDPITAAGYLNIAPGPRPVVFRPFAPNVMLDISIMQPAHRPPSALAEEFVKRLSQALDGVGTLLAADAS</sequence>
<dbReference type="STRING" id="481446.NIT7645_03451"/>
<comment type="similarity">
    <text evidence="1">Belongs to the LysR transcriptional regulatory family.</text>
</comment>
<dbReference type="PANTHER" id="PTHR30427">
    <property type="entry name" value="TRANSCRIPTIONAL ACTIVATOR PROTEIN LYSR"/>
    <property type="match status" value="1"/>
</dbReference>
<dbReference type="PANTHER" id="PTHR30427:SF1">
    <property type="entry name" value="TRANSCRIPTIONAL ACTIVATOR PROTEIN LYSR"/>
    <property type="match status" value="1"/>
</dbReference>
<name>A0A0H5DIY9_9RHOB</name>
<accession>A0A0H5DIY9</accession>
<evidence type="ECO:0000259" key="5">
    <source>
        <dbReference type="PROSITE" id="PS50931"/>
    </source>
</evidence>
<evidence type="ECO:0000256" key="1">
    <source>
        <dbReference type="ARBA" id="ARBA00009437"/>
    </source>
</evidence>
<dbReference type="InterPro" id="IPR036390">
    <property type="entry name" value="WH_DNA-bd_sf"/>
</dbReference>
<dbReference type="InterPro" id="IPR000847">
    <property type="entry name" value="LysR_HTH_N"/>
</dbReference>
<reference evidence="6 7" key="1">
    <citation type="submission" date="2015-05" db="EMBL/GenBank/DDBJ databases">
        <authorList>
            <person name="Rodrigo-Torres Lidia"/>
            <person name="Arahal R.David."/>
        </authorList>
    </citation>
    <scope>NUCLEOTIDE SEQUENCE [LARGE SCALE GENOMIC DNA]</scope>
    <source>
        <strain evidence="6 7">CECT 7321</strain>
    </source>
</reference>
<dbReference type="InterPro" id="IPR005119">
    <property type="entry name" value="LysR_subst-bd"/>
</dbReference>
<dbReference type="GeneID" id="78399043"/>
<dbReference type="GO" id="GO:0043565">
    <property type="term" value="F:sequence-specific DNA binding"/>
    <property type="evidence" value="ECO:0007669"/>
    <property type="project" value="TreeGrafter"/>
</dbReference>
<dbReference type="SUPFAM" id="SSF46785">
    <property type="entry name" value="Winged helix' DNA-binding domain"/>
    <property type="match status" value="1"/>
</dbReference>
<dbReference type="PROSITE" id="PS50931">
    <property type="entry name" value="HTH_LYSR"/>
    <property type="match status" value="1"/>
</dbReference>
<evidence type="ECO:0000313" key="7">
    <source>
        <dbReference type="Proteomes" id="UP000043764"/>
    </source>
</evidence>
<dbReference type="SUPFAM" id="SSF53850">
    <property type="entry name" value="Periplasmic binding protein-like II"/>
    <property type="match status" value="1"/>
</dbReference>
<keyword evidence="2" id="KW-0805">Transcription regulation</keyword>
<proteinExistence type="inferred from homology"/>
<dbReference type="GO" id="GO:0010628">
    <property type="term" value="P:positive regulation of gene expression"/>
    <property type="evidence" value="ECO:0007669"/>
    <property type="project" value="TreeGrafter"/>
</dbReference>
<dbReference type="InterPro" id="IPR036388">
    <property type="entry name" value="WH-like_DNA-bd_sf"/>
</dbReference>
<dbReference type="EMBL" id="CVRL01000037">
    <property type="protein sequence ID" value="CRL12150.1"/>
    <property type="molecule type" value="Genomic_DNA"/>
</dbReference>
<gene>
    <name evidence="6" type="primary">gltC_2</name>
    <name evidence="6" type="ORF">NIT7321_03022</name>
</gene>